<evidence type="ECO:0000313" key="3">
    <source>
        <dbReference type="EMBL" id="ETW80061.1"/>
    </source>
</evidence>
<feature type="region of interest" description="Disordered" evidence="1">
    <location>
        <begin position="243"/>
        <end position="270"/>
    </location>
</feature>
<sequence length="510" mass="55146">MQPFPYPYSYSELDERVNAPDEDWDAYTRRLRSISPLNALGTGSNKAHTPSGGVFVPIDSGPSVPPTLPRPSPVPTTTKKRGISTIQRPAARNTDEKSKRRRLINSTDPVAYNSSNAKQGGPAQVSPIPDVGSKVSRASEMNLTASPKPTLLKSHHPAPPRATKAAHDDVAKQTPHTTDNKYTLMAHPAPPAKPLRAKSPIVPADTSVITTPGRSPATTRPAPPPPVRAATVAALQMQPLRSEIQKASSSARRHTSANSKAQKHQPQKYTPSEYARALVQRVLDPPPPPTPPEAPPARKTVEKQAPRILKVQTVKRGAQQPQHLKGHNIFYTNGDMHYATETTRKKMDYVRARPIIMTSDVPTLSSSPQIVKLGGTLVPEFDPAVVTHIVTDAGAGPTARALGLRSLSDIPQEIPTLTWKWVNFRTAEKDASGNLVHNTGPEFLFAAFQERVGAGRGWARKASVGSAGIEHATKEGNGNDPAPREEAGEQTWRLGHVHSDFTKASIEIDD</sequence>
<dbReference type="PROSITE" id="PS50172">
    <property type="entry name" value="BRCT"/>
    <property type="match status" value="1"/>
</dbReference>
<dbReference type="AlphaFoldDB" id="W4K4S6"/>
<dbReference type="InterPro" id="IPR001357">
    <property type="entry name" value="BRCT_dom"/>
</dbReference>
<feature type="region of interest" description="Disordered" evidence="1">
    <location>
        <begin position="467"/>
        <end position="493"/>
    </location>
</feature>
<feature type="domain" description="BRCT" evidence="2">
    <location>
        <begin position="370"/>
        <end position="422"/>
    </location>
</feature>
<protein>
    <recommendedName>
        <fullName evidence="2">BRCT domain-containing protein</fullName>
    </recommendedName>
</protein>
<feature type="region of interest" description="Disordered" evidence="1">
    <location>
        <begin position="144"/>
        <end position="228"/>
    </location>
</feature>
<evidence type="ECO:0000259" key="2">
    <source>
        <dbReference type="PROSITE" id="PS50172"/>
    </source>
</evidence>
<feature type="compositionally biased region" description="Polar residues" evidence="1">
    <location>
        <begin position="104"/>
        <end position="118"/>
    </location>
</feature>
<feature type="compositionally biased region" description="Basic residues" evidence="1">
    <location>
        <begin position="251"/>
        <end position="266"/>
    </location>
</feature>
<feature type="compositionally biased region" description="Pro residues" evidence="1">
    <location>
        <begin position="63"/>
        <end position="74"/>
    </location>
</feature>
<name>W4K4S6_HETIT</name>
<dbReference type="OrthoDB" id="205514at2759"/>
<reference evidence="3 4" key="1">
    <citation type="journal article" date="2012" name="New Phytol.">
        <title>Insight into trade-off between wood decay and parasitism from the genome of a fungal forest pathogen.</title>
        <authorList>
            <person name="Olson A."/>
            <person name="Aerts A."/>
            <person name="Asiegbu F."/>
            <person name="Belbahri L."/>
            <person name="Bouzid O."/>
            <person name="Broberg A."/>
            <person name="Canback B."/>
            <person name="Coutinho P.M."/>
            <person name="Cullen D."/>
            <person name="Dalman K."/>
            <person name="Deflorio G."/>
            <person name="van Diepen L.T."/>
            <person name="Dunand C."/>
            <person name="Duplessis S."/>
            <person name="Durling M."/>
            <person name="Gonthier P."/>
            <person name="Grimwood J."/>
            <person name="Fossdal C.G."/>
            <person name="Hansson D."/>
            <person name="Henrissat B."/>
            <person name="Hietala A."/>
            <person name="Himmelstrand K."/>
            <person name="Hoffmeister D."/>
            <person name="Hogberg N."/>
            <person name="James T.Y."/>
            <person name="Karlsson M."/>
            <person name="Kohler A."/>
            <person name="Kues U."/>
            <person name="Lee Y.H."/>
            <person name="Lin Y.C."/>
            <person name="Lind M."/>
            <person name="Lindquist E."/>
            <person name="Lombard V."/>
            <person name="Lucas S."/>
            <person name="Lunden K."/>
            <person name="Morin E."/>
            <person name="Murat C."/>
            <person name="Park J."/>
            <person name="Raffaello T."/>
            <person name="Rouze P."/>
            <person name="Salamov A."/>
            <person name="Schmutz J."/>
            <person name="Solheim H."/>
            <person name="Stahlberg J."/>
            <person name="Velez H."/>
            <person name="de Vries R.P."/>
            <person name="Wiebenga A."/>
            <person name="Woodward S."/>
            <person name="Yakovlev I."/>
            <person name="Garbelotto M."/>
            <person name="Martin F."/>
            <person name="Grigoriev I.V."/>
            <person name="Stenlid J."/>
        </authorList>
    </citation>
    <scope>NUCLEOTIDE SEQUENCE [LARGE SCALE GENOMIC DNA]</scope>
    <source>
        <strain evidence="3 4">TC 32-1</strain>
    </source>
</reference>
<gene>
    <name evidence="3" type="ORF">HETIRDRAFT_453055</name>
</gene>
<dbReference type="STRING" id="747525.W4K4S6"/>
<feature type="region of interest" description="Disordered" evidence="1">
    <location>
        <begin position="282"/>
        <end position="301"/>
    </location>
</feature>
<feature type="compositionally biased region" description="Pro residues" evidence="1">
    <location>
        <begin position="284"/>
        <end position="295"/>
    </location>
</feature>
<dbReference type="InParanoid" id="W4K4S6"/>
<evidence type="ECO:0000313" key="4">
    <source>
        <dbReference type="Proteomes" id="UP000030671"/>
    </source>
</evidence>
<dbReference type="EMBL" id="KI925460">
    <property type="protein sequence ID" value="ETW80061.1"/>
    <property type="molecule type" value="Genomic_DNA"/>
</dbReference>
<dbReference type="RefSeq" id="XP_009548585.1">
    <property type="nucleotide sequence ID" value="XM_009550290.1"/>
</dbReference>
<proteinExistence type="predicted"/>
<organism evidence="3 4">
    <name type="scientific">Heterobasidion irregulare (strain TC 32-1)</name>
    <dbReference type="NCBI Taxonomy" id="747525"/>
    <lineage>
        <taxon>Eukaryota</taxon>
        <taxon>Fungi</taxon>
        <taxon>Dikarya</taxon>
        <taxon>Basidiomycota</taxon>
        <taxon>Agaricomycotina</taxon>
        <taxon>Agaricomycetes</taxon>
        <taxon>Russulales</taxon>
        <taxon>Bondarzewiaceae</taxon>
        <taxon>Heterobasidion</taxon>
        <taxon>Heterobasidion annosum species complex</taxon>
    </lineage>
</organism>
<accession>W4K4S6</accession>
<feature type="region of interest" description="Disordered" evidence="1">
    <location>
        <begin position="61"/>
        <end position="132"/>
    </location>
</feature>
<dbReference type="Proteomes" id="UP000030671">
    <property type="component" value="Unassembled WGS sequence"/>
</dbReference>
<dbReference type="KEGG" id="hir:HETIRDRAFT_453055"/>
<keyword evidence="4" id="KW-1185">Reference proteome</keyword>
<dbReference type="GeneID" id="20676339"/>
<dbReference type="HOGENOM" id="CLU_534243_0_0_1"/>
<evidence type="ECO:0000256" key="1">
    <source>
        <dbReference type="SAM" id="MobiDB-lite"/>
    </source>
</evidence>